<protein>
    <submittedName>
        <fullName evidence="1">Uncharacterized protein</fullName>
    </submittedName>
</protein>
<evidence type="ECO:0000313" key="1">
    <source>
        <dbReference type="EMBL" id="KAK8955970.1"/>
    </source>
</evidence>
<evidence type="ECO:0000313" key="2">
    <source>
        <dbReference type="Proteomes" id="UP001412067"/>
    </source>
</evidence>
<dbReference type="Proteomes" id="UP001412067">
    <property type="component" value="Unassembled WGS sequence"/>
</dbReference>
<organism evidence="1 2">
    <name type="scientific">Platanthera guangdongensis</name>
    <dbReference type="NCBI Taxonomy" id="2320717"/>
    <lineage>
        <taxon>Eukaryota</taxon>
        <taxon>Viridiplantae</taxon>
        <taxon>Streptophyta</taxon>
        <taxon>Embryophyta</taxon>
        <taxon>Tracheophyta</taxon>
        <taxon>Spermatophyta</taxon>
        <taxon>Magnoliopsida</taxon>
        <taxon>Liliopsida</taxon>
        <taxon>Asparagales</taxon>
        <taxon>Orchidaceae</taxon>
        <taxon>Orchidoideae</taxon>
        <taxon>Orchideae</taxon>
        <taxon>Orchidinae</taxon>
        <taxon>Platanthera</taxon>
    </lineage>
</organism>
<dbReference type="EMBL" id="JBBWWR010000013">
    <property type="protein sequence ID" value="KAK8955970.1"/>
    <property type="molecule type" value="Genomic_DNA"/>
</dbReference>
<gene>
    <name evidence="1" type="ORF">KSP40_PGU002479</name>
</gene>
<proteinExistence type="predicted"/>
<comment type="caution">
    <text evidence="1">The sequence shown here is derived from an EMBL/GenBank/DDBJ whole genome shotgun (WGS) entry which is preliminary data.</text>
</comment>
<sequence>MNFFLIPIVQASSSTERGFSSPFLRTVGLLQPLARFASSPCSFFPPVSSASFGSDVMCFSHGGSLYGSSVPGFLHASTTRGLHQLRQWVFDACNGHHSTQLEGGVSVSHDLVAGLGRWWLKSLESMFGHRIMDPLTEIVNPVIAEGVKDEVLIQSSLQMG</sequence>
<keyword evidence="2" id="KW-1185">Reference proteome</keyword>
<accession>A0ABR2M0H7</accession>
<name>A0ABR2M0H7_9ASPA</name>
<reference evidence="1 2" key="1">
    <citation type="journal article" date="2022" name="Nat. Plants">
        <title>Genomes of leafy and leafless Platanthera orchids illuminate the evolution of mycoheterotrophy.</title>
        <authorList>
            <person name="Li M.H."/>
            <person name="Liu K.W."/>
            <person name="Li Z."/>
            <person name="Lu H.C."/>
            <person name="Ye Q.L."/>
            <person name="Zhang D."/>
            <person name="Wang J.Y."/>
            <person name="Li Y.F."/>
            <person name="Zhong Z.M."/>
            <person name="Liu X."/>
            <person name="Yu X."/>
            <person name="Liu D.K."/>
            <person name="Tu X.D."/>
            <person name="Liu B."/>
            <person name="Hao Y."/>
            <person name="Liao X.Y."/>
            <person name="Jiang Y.T."/>
            <person name="Sun W.H."/>
            <person name="Chen J."/>
            <person name="Chen Y.Q."/>
            <person name="Ai Y."/>
            <person name="Zhai J.W."/>
            <person name="Wu S.S."/>
            <person name="Zhou Z."/>
            <person name="Hsiao Y.Y."/>
            <person name="Wu W.L."/>
            <person name="Chen Y.Y."/>
            <person name="Lin Y.F."/>
            <person name="Hsu J.L."/>
            <person name="Li C.Y."/>
            <person name="Wang Z.W."/>
            <person name="Zhao X."/>
            <person name="Zhong W.Y."/>
            <person name="Ma X.K."/>
            <person name="Ma L."/>
            <person name="Huang J."/>
            <person name="Chen G.Z."/>
            <person name="Huang M.Z."/>
            <person name="Huang L."/>
            <person name="Peng D.H."/>
            <person name="Luo Y.B."/>
            <person name="Zou S.Q."/>
            <person name="Chen S.P."/>
            <person name="Lan S."/>
            <person name="Tsai W.C."/>
            <person name="Van de Peer Y."/>
            <person name="Liu Z.J."/>
        </authorList>
    </citation>
    <scope>NUCLEOTIDE SEQUENCE [LARGE SCALE GENOMIC DNA]</scope>
    <source>
        <strain evidence="1">Lor288</strain>
    </source>
</reference>